<sequence length="653" mass="73364">MRVKLSATATALALILAACGETSAPQQGNNPEAGAETTETAAATDAEIEAETARLNAWFDEKYEEQVMMSPIRLTFLGRKERNDEIDDMSYEAAQEQLQWRLDTLAEMEANFDYDKLTPEAKNSWDIWKYQTEQAEEGMQYFYNGFTFDQMNGAQSFLPTVLIQFHRVDNEADMEAYISRISEGARAGNQLLEIAKESASRGVETPDFALEGVIDQSRKVITGAPFTDGEASDLWADVQMEISNLQEVGEIDEARAEELMTAAETALTEDFQPAYENLIAWAEAELEDAPENPTGLTSQPGGAEFYNYRLKVSTTTDLTADEIHEIGLEEVERLQGEMEAVKEEFGFDGTLQEFFVYLRENTDERELYYENNDAGADQYIADATAAIDNIEGQLPEYFGILPQADLIVKRVEPFREQDGAAQHYYPGTPDGSRPGTYYAHLSDMTSMPKRELEVIAYHEGLPGHHMQISIAQELQDIPQFRTQAGFTAYSEGWGLYSERLASEMPGTFQTPQSEFGRLGSEIWRAIRLVVDTGLHSKGWTEEEAWEYFTENAAVTDQQARSEIQRYIVMPGQATAYKIGMIKILELREMAREELGDDFDIRGFHDTILGGGALPLELLERRVNTWIEDVKAGEAATPETTEVETEAETMDVEQ</sequence>
<gene>
    <name evidence="3" type="ORF">D1222_13350</name>
</gene>
<name>A0A399R9M0_9PROT</name>
<feature type="region of interest" description="Disordered" evidence="1">
    <location>
        <begin position="22"/>
        <end position="42"/>
    </location>
</feature>
<feature type="compositionally biased region" description="Low complexity" evidence="1">
    <location>
        <begin position="32"/>
        <end position="42"/>
    </location>
</feature>
<feature type="chain" id="PRO_5017427786" evidence="2">
    <location>
        <begin position="21"/>
        <end position="653"/>
    </location>
</feature>
<feature type="signal peptide" evidence="2">
    <location>
        <begin position="1"/>
        <end position="20"/>
    </location>
</feature>
<feature type="region of interest" description="Disordered" evidence="1">
    <location>
        <begin position="632"/>
        <end position="653"/>
    </location>
</feature>
<reference evidence="3 4" key="1">
    <citation type="submission" date="2018-08" db="EMBL/GenBank/DDBJ databases">
        <title>Henriciella mobilis sp. nov., isolated from seawater.</title>
        <authorList>
            <person name="Cheng H."/>
            <person name="Wu Y.-H."/>
            <person name="Xu X.-W."/>
            <person name="Guo L.-L."/>
        </authorList>
    </citation>
    <scope>NUCLEOTIDE SEQUENCE [LARGE SCALE GENOMIC DNA]</scope>
    <source>
        <strain evidence="3 4">CCUG67844</strain>
    </source>
</reference>
<keyword evidence="4" id="KW-1185">Reference proteome</keyword>
<comment type="caution">
    <text evidence="3">The sequence shown here is derived from an EMBL/GenBank/DDBJ whole genome shotgun (WGS) entry which is preliminary data.</text>
</comment>
<proteinExistence type="predicted"/>
<dbReference type="Pfam" id="PF05960">
    <property type="entry name" value="DUF885"/>
    <property type="match status" value="1"/>
</dbReference>
<accession>A0A399R9M0</accession>
<evidence type="ECO:0000256" key="2">
    <source>
        <dbReference type="SAM" id="SignalP"/>
    </source>
</evidence>
<evidence type="ECO:0000313" key="3">
    <source>
        <dbReference type="EMBL" id="RIJ27384.1"/>
    </source>
</evidence>
<keyword evidence="2" id="KW-0732">Signal</keyword>
<evidence type="ECO:0000313" key="4">
    <source>
        <dbReference type="Proteomes" id="UP000265845"/>
    </source>
</evidence>
<evidence type="ECO:0000256" key="1">
    <source>
        <dbReference type="SAM" id="MobiDB-lite"/>
    </source>
</evidence>
<organism evidence="3 4">
    <name type="scientific">Henriciella algicola</name>
    <dbReference type="NCBI Taxonomy" id="1608422"/>
    <lineage>
        <taxon>Bacteria</taxon>
        <taxon>Pseudomonadati</taxon>
        <taxon>Pseudomonadota</taxon>
        <taxon>Alphaproteobacteria</taxon>
        <taxon>Hyphomonadales</taxon>
        <taxon>Hyphomonadaceae</taxon>
        <taxon>Henriciella</taxon>
    </lineage>
</organism>
<dbReference type="OrthoDB" id="7937304at2"/>
<dbReference type="PANTHER" id="PTHR33361">
    <property type="entry name" value="GLR0591 PROTEIN"/>
    <property type="match status" value="1"/>
</dbReference>
<dbReference type="AlphaFoldDB" id="A0A399R9M0"/>
<dbReference type="PROSITE" id="PS51257">
    <property type="entry name" value="PROKAR_LIPOPROTEIN"/>
    <property type="match status" value="1"/>
</dbReference>
<feature type="compositionally biased region" description="Acidic residues" evidence="1">
    <location>
        <begin position="640"/>
        <end position="653"/>
    </location>
</feature>
<dbReference type="PANTHER" id="PTHR33361:SF16">
    <property type="entry name" value="DUF885 DOMAIN-CONTAINING PROTEIN"/>
    <property type="match status" value="1"/>
</dbReference>
<dbReference type="EMBL" id="QWGA01000008">
    <property type="protein sequence ID" value="RIJ27384.1"/>
    <property type="molecule type" value="Genomic_DNA"/>
</dbReference>
<dbReference type="InterPro" id="IPR010281">
    <property type="entry name" value="DUF885"/>
</dbReference>
<dbReference type="RefSeq" id="WP_119454764.1">
    <property type="nucleotide sequence ID" value="NZ_QWGA01000008.1"/>
</dbReference>
<protein>
    <submittedName>
        <fullName evidence="3">DUF885 domain-containing protein</fullName>
    </submittedName>
</protein>
<dbReference type="Proteomes" id="UP000265845">
    <property type="component" value="Unassembled WGS sequence"/>
</dbReference>